<keyword evidence="3" id="KW-1185">Reference proteome</keyword>
<evidence type="ECO:0000313" key="3">
    <source>
        <dbReference type="Proteomes" id="UP001283361"/>
    </source>
</evidence>
<comment type="caution">
    <text evidence="2">The sequence shown here is derived from an EMBL/GenBank/DDBJ whole genome shotgun (WGS) entry which is preliminary data.</text>
</comment>
<feature type="chain" id="PRO_5042005767" evidence="1">
    <location>
        <begin position="22"/>
        <end position="274"/>
    </location>
</feature>
<reference evidence="2" key="1">
    <citation type="journal article" date="2023" name="G3 (Bethesda)">
        <title>A reference genome for the long-term kleptoplast-retaining sea slug Elysia crispata morphotype clarki.</title>
        <authorList>
            <person name="Eastman K.E."/>
            <person name="Pendleton A.L."/>
            <person name="Shaikh M.A."/>
            <person name="Suttiyut T."/>
            <person name="Ogas R."/>
            <person name="Tomko P."/>
            <person name="Gavelis G."/>
            <person name="Widhalm J.R."/>
            <person name="Wisecaver J.H."/>
        </authorList>
    </citation>
    <scope>NUCLEOTIDE SEQUENCE</scope>
    <source>
        <strain evidence="2">ECLA1</strain>
    </source>
</reference>
<dbReference type="AlphaFoldDB" id="A0AAE0YYS1"/>
<protein>
    <submittedName>
        <fullName evidence="2">Uncharacterized protein</fullName>
    </submittedName>
</protein>
<gene>
    <name evidence="2" type="ORF">RRG08_045817</name>
</gene>
<evidence type="ECO:0000313" key="2">
    <source>
        <dbReference type="EMBL" id="KAK3759532.1"/>
    </source>
</evidence>
<dbReference type="EMBL" id="JAWDGP010005116">
    <property type="protein sequence ID" value="KAK3759532.1"/>
    <property type="molecule type" value="Genomic_DNA"/>
</dbReference>
<name>A0AAE0YYS1_9GAST</name>
<organism evidence="2 3">
    <name type="scientific">Elysia crispata</name>
    <name type="common">lettuce slug</name>
    <dbReference type="NCBI Taxonomy" id="231223"/>
    <lineage>
        <taxon>Eukaryota</taxon>
        <taxon>Metazoa</taxon>
        <taxon>Spiralia</taxon>
        <taxon>Lophotrochozoa</taxon>
        <taxon>Mollusca</taxon>
        <taxon>Gastropoda</taxon>
        <taxon>Heterobranchia</taxon>
        <taxon>Euthyneura</taxon>
        <taxon>Panpulmonata</taxon>
        <taxon>Sacoglossa</taxon>
        <taxon>Placobranchoidea</taxon>
        <taxon>Plakobranchidae</taxon>
        <taxon>Elysia</taxon>
    </lineage>
</organism>
<keyword evidence="1" id="KW-0732">Signal</keyword>
<accession>A0AAE0YYS1</accession>
<feature type="signal peptide" evidence="1">
    <location>
        <begin position="1"/>
        <end position="21"/>
    </location>
</feature>
<sequence length="274" mass="30739">MAPLYLCLAAVVVFTVGPVTGDNDHCYAMTSCGAILSNSVGVVRSNQTCLQLTKLFDCLMEHIVLCDDKILTETYLVFVIQVNKTKDYACQPRQEKVPGETEEVDPRCLNLTACFLVDLPVNEVDQEHICRVVPKIMECFIERKDTCDSEKVKEETTVDMQAYHDSFEELCNESEDDPRCLNLTGCFPVDLAENEVDQEHICREVPKIMECFIQRKDTCGSEKVKEGAKINMKAYHDSFEKLCNESGKSSSSLIIVLISMCAVLILQELPLSIA</sequence>
<evidence type="ECO:0000256" key="1">
    <source>
        <dbReference type="SAM" id="SignalP"/>
    </source>
</evidence>
<proteinExistence type="predicted"/>
<dbReference type="Proteomes" id="UP001283361">
    <property type="component" value="Unassembled WGS sequence"/>
</dbReference>